<evidence type="ECO:0000313" key="1">
    <source>
        <dbReference type="EMBL" id="ALH95597.1"/>
    </source>
</evidence>
<evidence type="ECO:0008006" key="3">
    <source>
        <dbReference type="Google" id="ProtNLM"/>
    </source>
</evidence>
<gene>
    <name evidence="1" type="ORF">AOY20_08705</name>
</gene>
<name>A0A0N9VZI7_9GAMM</name>
<organism evidence="1 2">
    <name type="scientific">Acinetobacter equi</name>
    <dbReference type="NCBI Taxonomy" id="1324350"/>
    <lineage>
        <taxon>Bacteria</taxon>
        <taxon>Pseudomonadati</taxon>
        <taxon>Pseudomonadota</taxon>
        <taxon>Gammaproteobacteria</taxon>
        <taxon>Moraxellales</taxon>
        <taxon>Moraxellaceae</taxon>
        <taxon>Acinetobacter</taxon>
    </lineage>
</organism>
<dbReference type="KEGG" id="aei:AOY20_08705"/>
<dbReference type="RefSeq" id="WP_054581488.1">
    <property type="nucleotide sequence ID" value="NZ_CP012808.1"/>
</dbReference>
<dbReference type="STRING" id="1324350.AOY20_08705"/>
<protein>
    <recommendedName>
        <fullName evidence="3">NlpC/P60 domain-containing protein</fullName>
    </recommendedName>
</protein>
<dbReference type="AlphaFoldDB" id="A0A0N9VZI7"/>
<dbReference type="Proteomes" id="UP000064939">
    <property type="component" value="Chromosome"/>
</dbReference>
<proteinExistence type="predicted"/>
<dbReference type="OrthoDB" id="6691095at2"/>
<keyword evidence="2" id="KW-1185">Reference proteome</keyword>
<dbReference type="EMBL" id="CP012808">
    <property type="protein sequence ID" value="ALH95597.1"/>
    <property type="molecule type" value="Genomic_DNA"/>
</dbReference>
<sequence>MSIDNLLDRTWSKGYTCNEFACEAWKQITGKDLSKRIYKVLNGKGRFKRLEEPISPCLVLFKNDDRSPTHVGLFYCDKLLHLTPRGVQFIPLEVVAMHFKEVRYYT</sequence>
<accession>A0A0N9VZI7</accession>
<evidence type="ECO:0000313" key="2">
    <source>
        <dbReference type="Proteomes" id="UP000064939"/>
    </source>
</evidence>
<reference evidence="1 2" key="1">
    <citation type="journal article" date="2015" name="Int. J. Syst. Evol. Microbiol.">
        <title>Acinetobacter equi sp. nov. isolated from horse faeces.</title>
        <authorList>
            <person name="Poppel M.T."/>
            <person name="Skiebe E."/>
            <person name="Laue M."/>
            <person name="Bergmann H."/>
            <person name="Ebersberger I."/>
            <person name="Garn T."/>
            <person name="Fruth A."/>
            <person name="Baumgardt S."/>
            <person name="Busse H.J."/>
            <person name="Wilharm G."/>
        </authorList>
    </citation>
    <scope>NUCLEOTIDE SEQUENCE [LARGE SCALE GENOMIC DNA]</scope>
    <source>
        <strain evidence="1 2">114</strain>
    </source>
</reference>